<evidence type="ECO:0000256" key="1">
    <source>
        <dbReference type="ARBA" id="ARBA00001947"/>
    </source>
</evidence>
<accession>A0ABU2JCQ4</accession>
<dbReference type="InterPro" id="IPR036866">
    <property type="entry name" value="RibonucZ/Hydroxyglut_hydro"/>
</dbReference>
<evidence type="ECO:0000256" key="5">
    <source>
        <dbReference type="ARBA" id="ARBA00022833"/>
    </source>
</evidence>
<sequence>MSDGYSIWVLEYSHVLEYPESGIVYGQHNKGTRKMPYGYVFLKGNDRNIMVDVGFDNAAYGGELARQFGVIAWQSPSVVLEEIGVAPEDIDTVIVTHAHFDHFGNVSAFPNATFYLQERELTKWVWALTLPREQQYFSIGIDPDDVLRGVELAKNGRLKTVSGDVHDLLPGINVWAAHDTHTFGCMFVDVQAGDDEDTRFVLAGDNVYAYENLEGVEKDGVYRPVGLSINTANGVFTLAQMMDLVGGRVKQIIPVHENRLPDVFPSRETKHGLHVTEVHLREGDKSYVA</sequence>
<evidence type="ECO:0000256" key="3">
    <source>
        <dbReference type="ARBA" id="ARBA00022723"/>
    </source>
</evidence>
<evidence type="ECO:0000256" key="2">
    <source>
        <dbReference type="ARBA" id="ARBA00007749"/>
    </source>
</evidence>
<evidence type="ECO:0000256" key="4">
    <source>
        <dbReference type="ARBA" id="ARBA00022801"/>
    </source>
</evidence>
<dbReference type="Proteomes" id="UP001183176">
    <property type="component" value="Unassembled WGS sequence"/>
</dbReference>
<evidence type="ECO:0000313" key="7">
    <source>
        <dbReference type="EMBL" id="MDT0262765.1"/>
    </source>
</evidence>
<proteinExistence type="inferred from homology"/>
<keyword evidence="8" id="KW-1185">Reference proteome</keyword>
<dbReference type="InterPro" id="IPR001279">
    <property type="entry name" value="Metallo-B-lactamas"/>
</dbReference>
<dbReference type="InterPro" id="IPR051013">
    <property type="entry name" value="MBL_superfamily_lactonases"/>
</dbReference>
<comment type="similarity">
    <text evidence="2">Belongs to the metallo-beta-lactamase superfamily.</text>
</comment>
<evidence type="ECO:0000313" key="8">
    <source>
        <dbReference type="Proteomes" id="UP001183176"/>
    </source>
</evidence>
<protein>
    <submittedName>
        <fullName evidence="7">N-acyl homoserine lactonase family protein</fullName>
    </submittedName>
</protein>
<dbReference type="RefSeq" id="WP_311423911.1">
    <property type="nucleotide sequence ID" value="NZ_JAVREH010000022.1"/>
</dbReference>
<dbReference type="Pfam" id="PF00753">
    <property type="entry name" value="Lactamase_B"/>
    <property type="match status" value="1"/>
</dbReference>
<gene>
    <name evidence="7" type="ORF">RM423_15315</name>
</gene>
<organism evidence="7 8">
    <name type="scientific">Jatrophihabitans lederbergiae</name>
    <dbReference type="NCBI Taxonomy" id="3075547"/>
    <lineage>
        <taxon>Bacteria</taxon>
        <taxon>Bacillati</taxon>
        <taxon>Actinomycetota</taxon>
        <taxon>Actinomycetes</taxon>
        <taxon>Jatrophihabitantales</taxon>
        <taxon>Jatrophihabitantaceae</taxon>
        <taxon>Jatrophihabitans</taxon>
    </lineage>
</organism>
<evidence type="ECO:0000259" key="6">
    <source>
        <dbReference type="SMART" id="SM00849"/>
    </source>
</evidence>
<dbReference type="SUPFAM" id="SSF56281">
    <property type="entry name" value="Metallo-hydrolase/oxidoreductase"/>
    <property type="match status" value="1"/>
</dbReference>
<reference evidence="8" key="1">
    <citation type="submission" date="2023-07" db="EMBL/GenBank/DDBJ databases">
        <title>30 novel species of actinomycetes from the DSMZ collection.</title>
        <authorList>
            <person name="Nouioui I."/>
        </authorList>
    </citation>
    <scope>NUCLEOTIDE SEQUENCE [LARGE SCALE GENOMIC DNA]</scope>
    <source>
        <strain evidence="8">DSM 44399</strain>
    </source>
</reference>
<dbReference type="EMBL" id="JAVREH010000022">
    <property type="protein sequence ID" value="MDT0262765.1"/>
    <property type="molecule type" value="Genomic_DNA"/>
</dbReference>
<name>A0ABU2JCQ4_9ACTN</name>
<comment type="caution">
    <text evidence="7">The sequence shown here is derived from an EMBL/GenBank/DDBJ whole genome shotgun (WGS) entry which is preliminary data.</text>
</comment>
<comment type="cofactor">
    <cofactor evidence="1">
        <name>Zn(2+)</name>
        <dbReference type="ChEBI" id="CHEBI:29105"/>
    </cofactor>
</comment>
<keyword evidence="5" id="KW-0862">Zinc</keyword>
<dbReference type="CDD" id="cd07729">
    <property type="entry name" value="AHL_lactonase_MBL-fold"/>
    <property type="match status" value="1"/>
</dbReference>
<dbReference type="SMART" id="SM00849">
    <property type="entry name" value="Lactamase_B"/>
    <property type="match status" value="1"/>
</dbReference>
<dbReference type="PANTHER" id="PTHR42978">
    <property type="entry name" value="QUORUM-QUENCHING LACTONASE YTNP-RELATED-RELATED"/>
    <property type="match status" value="1"/>
</dbReference>
<dbReference type="PANTHER" id="PTHR42978:SF7">
    <property type="entry name" value="METALLO-HYDROLASE RV2300C-RELATED"/>
    <property type="match status" value="1"/>
</dbReference>
<keyword evidence="3" id="KW-0479">Metal-binding</keyword>
<dbReference type="Gene3D" id="3.60.15.10">
    <property type="entry name" value="Ribonuclease Z/Hydroxyacylglutathione hydrolase-like"/>
    <property type="match status" value="1"/>
</dbReference>
<feature type="domain" description="Metallo-beta-lactamase" evidence="6">
    <location>
        <begin position="36"/>
        <end position="256"/>
    </location>
</feature>
<keyword evidence="4" id="KW-0378">Hydrolase</keyword>